<keyword evidence="4" id="KW-0560">Oxidoreductase</keyword>
<keyword evidence="6" id="KW-1133">Transmembrane helix</keyword>
<evidence type="ECO:0000256" key="1">
    <source>
        <dbReference type="ARBA" id="ARBA00008714"/>
    </source>
</evidence>
<dbReference type="Pfam" id="PF02777">
    <property type="entry name" value="Sod_Fe_C"/>
    <property type="match status" value="1"/>
</dbReference>
<evidence type="ECO:0000256" key="6">
    <source>
        <dbReference type="SAM" id="Phobius"/>
    </source>
</evidence>
<dbReference type="Gene3D" id="1.10.287.990">
    <property type="entry name" value="Fe,Mn superoxide dismutase (SOD) domain"/>
    <property type="match status" value="1"/>
</dbReference>
<keyword evidence="6" id="KW-0472">Membrane</keyword>
<feature type="domain" description="Manganese/iron superoxide dismutase C-terminal" evidence="8">
    <location>
        <begin position="243"/>
        <end position="344"/>
    </location>
</feature>
<dbReference type="Pfam" id="PF00081">
    <property type="entry name" value="Sod_Fe_N"/>
    <property type="match status" value="1"/>
</dbReference>
<evidence type="ECO:0000256" key="4">
    <source>
        <dbReference type="ARBA" id="ARBA00023002"/>
    </source>
</evidence>
<dbReference type="SUPFAM" id="SSF46609">
    <property type="entry name" value="Fe,Mn superoxide dismutase (SOD), N-terminal domain"/>
    <property type="match status" value="1"/>
</dbReference>
<dbReference type="EMBL" id="HBJA01044992">
    <property type="protein sequence ID" value="CAE0804461.1"/>
    <property type="molecule type" value="Transcribed_RNA"/>
</dbReference>
<dbReference type="InterPro" id="IPR036324">
    <property type="entry name" value="Mn/Fe_SOD_N_sf"/>
</dbReference>
<dbReference type="InterPro" id="IPR019831">
    <property type="entry name" value="Mn/Fe_SOD_N"/>
</dbReference>
<keyword evidence="6" id="KW-0812">Transmembrane</keyword>
<keyword evidence="3" id="KW-0479">Metal-binding</keyword>
<keyword evidence="5" id="KW-0408">Iron</keyword>
<evidence type="ECO:0000256" key="3">
    <source>
        <dbReference type="ARBA" id="ARBA00022723"/>
    </source>
</evidence>
<evidence type="ECO:0000256" key="2">
    <source>
        <dbReference type="ARBA" id="ARBA00012682"/>
    </source>
</evidence>
<evidence type="ECO:0000256" key="5">
    <source>
        <dbReference type="ARBA" id="ARBA00023004"/>
    </source>
</evidence>
<proteinExistence type="inferred from homology"/>
<feature type="transmembrane region" description="Helical" evidence="6">
    <location>
        <begin position="96"/>
        <end position="116"/>
    </location>
</feature>
<gene>
    <name evidence="9" type="ORF">EGYM00163_LOCUS15585</name>
</gene>
<dbReference type="PANTHER" id="PTHR42769">
    <property type="entry name" value="SUPEROXIDE DISMUTASE"/>
    <property type="match status" value="1"/>
</dbReference>
<dbReference type="AlphaFoldDB" id="A0A7S4CSY6"/>
<dbReference type="InterPro" id="IPR019832">
    <property type="entry name" value="Mn/Fe_SOD_C"/>
</dbReference>
<feature type="domain" description="Manganese/iron superoxide dismutase N-terminal" evidence="7">
    <location>
        <begin position="150"/>
        <end position="232"/>
    </location>
</feature>
<dbReference type="PRINTS" id="PR01703">
    <property type="entry name" value="MNSODISMTASE"/>
</dbReference>
<accession>A0A7S4CSY6</accession>
<evidence type="ECO:0000313" key="9">
    <source>
        <dbReference type="EMBL" id="CAE0804461.1"/>
    </source>
</evidence>
<dbReference type="FunFam" id="1.10.287.990:FF:000002">
    <property type="entry name" value="Superoxide dismutase"/>
    <property type="match status" value="1"/>
</dbReference>
<evidence type="ECO:0000259" key="7">
    <source>
        <dbReference type="Pfam" id="PF00081"/>
    </source>
</evidence>
<dbReference type="EC" id="1.15.1.1" evidence="2"/>
<dbReference type="GO" id="GO:0004784">
    <property type="term" value="F:superoxide dismutase activity"/>
    <property type="evidence" value="ECO:0007669"/>
    <property type="project" value="UniProtKB-EC"/>
</dbReference>
<protein>
    <recommendedName>
        <fullName evidence="2">superoxide dismutase</fullName>
        <ecNumber evidence="2">1.15.1.1</ecNumber>
    </recommendedName>
</protein>
<dbReference type="PANTHER" id="PTHR42769:SF3">
    <property type="entry name" value="SUPEROXIDE DISMUTASE [FE] 2, CHLOROPLASTIC"/>
    <property type="match status" value="1"/>
</dbReference>
<organism evidence="9">
    <name type="scientific">Eutreptiella gymnastica</name>
    <dbReference type="NCBI Taxonomy" id="73025"/>
    <lineage>
        <taxon>Eukaryota</taxon>
        <taxon>Discoba</taxon>
        <taxon>Euglenozoa</taxon>
        <taxon>Euglenida</taxon>
        <taxon>Spirocuta</taxon>
        <taxon>Euglenophyceae</taxon>
        <taxon>Eutreptiales</taxon>
        <taxon>Eutreptiaceae</taxon>
        <taxon>Eutreptiella</taxon>
    </lineage>
</organism>
<evidence type="ECO:0000259" key="8">
    <source>
        <dbReference type="Pfam" id="PF02777"/>
    </source>
</evidence>
<name>A0A7S4CSY6_9EUGL</name>
<sequence>MATLLMWFNPWTSPPGTTLHSAIQLPHQVATSRGLVTHATPNSGGDARSTLSSGGNVAKGNVVQSGSNTRASGTSLVAYETKDFTPQIVQWQMPRSGSWVAIILAFWGTTFAWFTWHRMGKVAQTKQLQPMNPHMNGGHIEFAMAAVTGTFELPTLPWAKDALAPHISAETIDYHYGKHHLAYVNKLNELLALPENDKWKDKTLEDMIRDSDGVLFNQAAQIWNHNFYWGCLKPNPDSAPNLPTGEIKRLIEKNFETFEDFKTQFSAACVGHFGAGWVWLVLDHDDKLRIVEGHDAGNPIRDGAGTPLLTCDVWEHAYYVDQRNARPAYIGAWWNLVNWEFVNNNVALWPCLNTGCDFMA</sequence>
<dbReference type="SUPFAM" id="SSF54719">
    <property type="entry name" value="Fe,Mn superoxide dismutase (SOD), C-terminal domain"/>
    <property type="match status" value="1"/>
</dbReference>
<dbReference type="GO" id="GO:0046872">
    <property type="term" value="F:metal ion binding"/>
    <property type="evidence" value="ECO:0007669"/>
    <property type="project" value="UniProtKB-KW"/>
</dbReference>
<dbReference type="InterPro" id="IPR001189">
    <property type="entry name" value="Mn/Fe_SOD"/>
</dbReference>
<dbReference type="PROSITE" id="PS00088">
    <property type="entry name" value="SOD_MN"/>
    <property type="match status" value="1"/>
</dbReference>
<dbReference type="InterPro" id="IPR019833">
    <property type="entry name" value="Mn/Fe_SOD_BS"/>
</dbReference>
<dbReference type="Gene3D" id="3.55.40.20">
    <property type="entry name" value="Iron/manganese superoxide dismutase, C-terminal domain"/>
    <property type="match status" value="1"/>
</dbReference>
<reference evidence="9" key="1">
    <citation type="submission" date="2021-01" db="EMBL/GenBank/DDBJ databases">
        <authorList>
            <person name="Corre E."/>
            <person name="Pelletier E."/>
            <person name="Niang G."/>
            <person name="Scheremetjew M."/>
            <person name="Finn R."/>
            <person name="Kale V."/>
            <person name="Holt S."/>
            <person name="Cochrane G."/>
            <person name="Meng A."/>
            <person name="Brown T."/>
            <person name="Cohen L."/>
        </authorList>
    </citation>
    <scope>NUCLEOTIDE SEQUENCE</scope>
    <source>
        <strain evidence="9">CCMP1594</strain>
    </source>
</reference>
<dbReference type="InterPro" id="IPR036314">
    <property type="entry name" value="SOD_C_sf"/>
</dbReference>
<comment type="similarity">
    <text evidence="1">Belongs to the iron/manganese superoxide dismutase family.</text>
</comment>